<dbReference type="GO" id="GO:0005886">
    <property type="term" value="C:plasma membrane"/>
    <property type="evidence" value="ECO:0007669"/>
    <property type="project" value="TreeGrafter"/>
</dbReference>
<dbReference type="InterPro" id="IPR001060">
    <property type="entry name" value="FCH_dom"/>
</dbReference>
<evidence type="ECO:0000256" key="7">
    <source>
        <dbReference type="PROSITE-ProRule" id="PRU01077"/>
    </source>
</evidence>
<dbReference type="SMART" id="SM00326">
    <property type="entry name" value="SH3"/>
    <property type="match status" value="1"/>
</dbReference>
<dbReference type="Proteomes" id="UP000274922">
    <property type="component" value="Unassembled WGS sequence"/>
</dbReference>
<evidence type="ECO:0000256" key="6">
    <source>
        <dbReference type="PROSITE-ProRule" id="PRU00192"/>
    </source>
</evidence>
<gene>
    <name evidence="11" type="ORF">CXG81DRAFT_13015</name>
</gene>
<dbReference type="SUPFAM" id="SSF50044">
    <property type="entry name" value="SH3-domain"/>
    <property type="match status" value="1"/>
</dbReference>
<reference evidence="12" key="1">
    <citation type="journal article" date="2018" name="Nat. Microbiol.">
        <title>Leveraging single-cell genomics to expand the fungal tree of life.</title>
        <authorList>
            <person name="Ahrendt S.R."/>
            <person name="Quandt C.A."/>
            <person name="Ciobanu D."/>
            <person name="Clum A."/>
            <person name="Salamov A."/>
            <person name="Andreopoulos B."/>
            <person name="Cheng J.F."/>
            <person name="Woyke T."/>
            <person name="Pelin A."/>
            <person name="Henrissat B."/>
            <person name="Reynolds N.K."/>
            <person name="Benny G.L."/>
            <person name="Smith M.E."/>
            <person name="James T.Y."/>
            <person name="Grigoriev I.V."/>
        </authorList>
    </citation>
    <scope>NUCLEOTIDE SEQUENCE [LARGE SCALE GENOMIC DNA]</scope>
    <source>
        <strain evidence="12">ATCC 52028</strain>
    </source>
</reference>
<evidence type="ECO:0000256" key="4">
    <source>
        <dbReference type="ARBA" id="ARBA00022553"/>
    </source>
</evidence>
<evidence type="ECO:0000313" key="12">
    <source>
        <dbReference type="Proteomes" id="UP000274922"/>
    </source>
</evidence>
<proteinExistence type="predicted"/>
<keyword evidence="2 6" id="KW-0728">SH3 domain</keyword>
<dbReference type="Pfam" id="PF00611">
    <property type="entry name" value="FCH"/>
    <property type="match status" value="1"/>
</dbReference>
<feature type="region of interest" description="Disordered" evidence="8">
    <location>
        <begin position="290"/>
        <end position="325"/>
    </location>
</feature>
<dbReference type="SMART" id="SM00055">
    <property type="entry name" value="FCH"/>
    <property type="match status" value="1"/>
</dbReference>
<sequence length="532" mass="55607">MSGPTEALDVKPDFSTAFWGEGDRGLDVLMARMRQGKHITDQILSLFNERALIEEEYSKKLVKLAKTFTIKEEIGTLRESLEVVKNELETSAKAHGGLAVDIKTQLAAPTAEFMAQQRAIRKSHHTQVEKQMKAKHAQEVAVFKMKERSDARAADVARLQAGGMANANDKTRIKMEKAQLAARGADQEYLGGTEKLHELHQKWVEDWTAACRECQVLEEKRIDYIRSHLWTYANLFSTVCVADDEACEHIRSSLEKCDISKDLMTFLSSQMTGSQVPVPHQYANASTASAFARPSQPPNHPAISAPVSSYGAGSQDLGPDRAGAGAAASTSYHAAEMAYNAGAPPSVAPSLGPGGAAMPPYGYGGRAESLPGSNGLAPAPTAVPAGASLGGGYDAAQSSVASLSGGGGIANAGPLGGSASVGGSGGALAGPSAVVPSESSAVSGAALGGAAAAPDAGYTYDPYNVPETVDVLCTVRALYDYAAQAPEELTLVKGQSIPVIAKNADGWWEGIAVEADGRRRVGLFPSNFCDGA</sequence>
<dbReference type="InterPro" id="IPR031160">
    <property type="entry name" value="F_BAR_dom"/>
</dbReference>
<accession>A0A4P9X626</accession>
<dbReference type="InterPro" id="IPR001452">
    <property type="entry name" value="SH3_domain"/>
</dbReference>
<dbReference type="Gene3D" id="1.20.1270.60">
    <property type="entry name" value="Arfaptin homology (AH) domain/BAR domain"/>
    <property type="match status" value="1"/>
</dbReference>
<dbReference type="PANTHER" id="PTHR23065">
    <property type="entry name" value="PROLINE-SERINE-THREONINE PHOSPHATASE INTERACTING PROTEIN 1"/>
    <property type="match status" value="1"/>
</dbReference>
<evidence type="ECO:0000313" key="11">
    <source>
        <dbReference type="EMBL" id="RKP00608.1"/>
    </source>
</evidence>
<dbReference type="Pfam" id="PF00018">
    <property type="entry name" value="SH3_1"/>
    <property type="match status" value="1"/>
</dbReference>
<evidence type="ECO:0000256" key="3">
    <source>
        <dbReference type="ARBA" id="ARBA00022490"/>
    </source>
</evidence>
<dbReference type="PROSITE" id="PS51741">
    <property type="entry name" value="F_BAR"/>
    <property type="match status" value="1"/>
</dbReference>
<dbReference type="AlphaFoldDB" id="A0A4P9X626"/>
<keyword evidence="12" id="KW-1185">Reference proteome</keyword>
<keyword evidence="7" id="KW-0175">Coiled coil</keyword>
<dbReference type="PANTHER" id="PTHR23065:SF7">
    <property type="entry name" value="NOSTRIN, ISOFORM H"/>
    <property type="match status" value="1"/>
</dbReference>
<keyword evidence="5" id="KW-0206">Cytoskeleton</keyword>
<dbReference type="PROSITE" id="PS50002">
    <property type="entry name" value="SH3"/>
    <property type="match status" value="1"/>
</dbReference>
<evidence type="ECO:0000256" key="1">
    <source>
        <dbReference type="ARBA" id="ARBA00004245"/>
    </source>
</evidence>
<comment type="subcellular location">
    <subcellularLocation>
        <location evidence="1">Cytoplasm</location>
        <location evidence="1">Cytoskeleton</location>
    </subcellularLocation>
</comment>
<evidence type="ECO:0000259" key="9">
    <source>
        <dbReference type="PROSITE" id="PS50002"/>
    </source>
</evidence>
<dbReference type="CDD" id="cd00174">
    <property type="entry name" value="SH3"/>
    <property type="match status" value="1"/>
</dbReference>
<evidence type="ECO:0000256" key="8">
    <source>
        <dbReference type="SAM" id="MobiDB-lite"/>
    </source>
</evidence>
<dbReference type="SUPFAM" id="SSF103657">
    <property type="entry name" value="BAR/IMD domain-like"/>
    <property type="match status" value="1"/>
</dbReference>
<feature type="domain" description="F-BAR" evidence="10">
    <location>
        <begin position="12"/>
        <end position="262"/>
    </location>
</feature>
<dbReference type="Gene3D" id="2.30.30.40">
    <property type="entry name" value="SH3 Domains"/>
    <property type="match status" value="1"/>
</dbReference>
<dbReference type="PRINTS" id="PR00452">
    <property type="entry name" value="SH3DOMAIN"/>
</dbReference>
<keyword evidence="4" id="KW-0597">Phosphoprotein</keyword>
<organism evidence="11 12">
    <name type="scientific">Caulochytrium protostelioides</name>
    <dbReference type="NCBI Taxonomy" id="1555241"/>
    <lineage>
        <taxon>Eukaryota</taxon>
        <taxon>Fungi</taxon>
        <taxon>Fungi incertae sedis</taxon>
        <taxon>Chytridiomycota</taxon>
        <taxon>Chytridiomycota incertae sedis</taxon>
        <taxon>Chytridiomycetes</taxon>
        <taxon>Caulochytriales</taxon>
        <taxon>Caulochytriaceae</taxon>
        <taxon>Caulochytrium</taxon>
    </lineage>
</organism>
<dbReference type="GO" id="GO:0032153">
    <property type="term" value="C:cell division site"/>
    <property type="evidence" value="ECO:0007669"/>
    <property type="project" value="TreeGrafter"/>
</dbReference>
<name>A0A4P9X626_9FUNG</name>
<dbReference type="InterPro" id="IPR036028">
    <property type="entry name" value="SH3-like_dom_sf"/>
</dbReference>
<evidence type="ECO:0008006" key="13">
    <source>
        <dbReference type="Google" id="ProtNLM"/>
    </source>
</evidence>
<dbReference type="STRING" id="1555241.A0A4P9X626"/>
<evidence type="ECO:0000259" key="10">
    <source>
        <dbReference type="PROSITE" id="PS51741"/>
    </source>
</evidence>
<dbReference type="OrthoDB" id="27823at2759"/>
<evidence type="ECO:0000256" key="2">
    <source>
        <dbReference type="ARBA" id="ARBA00022443"/>
    </source>
</evidence>
<evidence type="ECO:0000256" key="5">
    <source>
        <dbReference type="ARBA" id="ARBA00023212"/>
    </source>
</evidence>
<dbReference type="GO" id="GO:0030036">
    <property type="term" value="P:actin cytoskeleton organization"/>
    <property type="evidence" value="ECO:0007669"/>
    <property type="project" value="UniProtKB-ARBA"/>
</dbReference>
<dbReference type="InterPro" id="IPR027267">
    <property type="entry name" value="AH/BAR_dom_sf"/>
</dbReference>
<protein>
    <recommendedName>
        <fullName evidence="13">SH3 domain-containing protein</fullName>
    </recommendedName>
</protein>
<keyword evidence="3" id="KW-0963">Cytoplasm</keyword>
<feature type="domain" description="SH3" evidence="9">
    <location>
        <begin position="470"/>
        <end position="532"/>
    </location>
</feature>
<dbReference type="GO" id="GO:0030864">
    <property type="term" value="C:cortical actin cytoskeleton"/>
    <property type="evidence" value="ECO:0007669"/>
    <property type="project" value="UniProtKB-ARBA"/>
</dbReference>
<dbReference type="EMBL" id="ML014207">
    <property type="protein sequence ID" value="RKP00608.1"/>
    <property type="molecule type" value="Genomic_DNA"/>
</dbReference>